<evidence type="ECO:0000313" key="3">
    <source>
        <dbReference type="Proteomes" id="UP001596152"/>
    </source>
</evidence>
<comment type="caution">
    <text evidence="2">The sequence shown here is derived from an EMBL/GenBank/DDBJ whole genome shotgun (WGS) entry which is preliminary data.</text>
</comment>
<dbReference type="Proteomes" id="UP001596152">
    <property type="component" value="Unassembled WGS sequence"/>
</dbReference>
<feature type="signal peptide" evidence="1">
    <location>
        <begin position="1"/>
        <end position="35"/>
    </location>
</feature>
<evidence type="ECO:0000256" key="1">
    <source>
        <dbReference type="SAM" id="SignalP"/>
    </source>
</evidence>
<dbReference type="SUPFAM" id="SSF56935">
    <property type="entry name" value="Porins"/>
    <property type="match status" value="1"/>
</dbReference>
<protein>
    <submittedName>
        <fullName evidence="2">TorF family putative porin</fullName>
    </submittedName>
</protein>
<feature type="chain" id="PRO_5047500655" evidence="1">
    <location>
        <begin position="36"/>
        <end position="237"/>
    </location>
</feature>
<dbReference type="RefSeq" id="WP_374037075.1">
    <property type="nucleotide sequence ID" value="NZ_CP169082.1"/>
</dbReference>
<dbReference type="EMBL" id="JBHSLF010000020">
    <property type="protein sequence ID" value="MFC5344362.1"/>
    <property type="molecule type" value="Genomic_DNA"/>
</dbReference>
<evidence type="ECO:0000313" key="2">
    <source>
        <dbReference type="EMBL" id="MFC5344362.1"/>
    </source>
</evidence>
<dbReference type="Pfam" id="PF09694">
    <property type="entry name" value="Gcw_chp"/>
    <property type="match status" value="1"/>
</dbReference>
<dbReference type="NCBIfam" id="TIGR02001">
    <property type="entry name" value="gcw_chp"/>
    <property type="match status" value="1"/>
</dbReference>
<proteinExistence type="predicted"/>
<dbReference type="InterPro" id="IPR010239">
    <property type="entry name" value="CHP02001"/>
</dbReference>
<keyword evidence="1" id="KW-0732">Signal</keyword>
<organism evidence="2 3">
    <name type="scientific">Brevundimonas staleyi</name>
    <dbReference type="NCBI Taxonomy" id="74326"/>
    <lineage>
        <taxon>Bacteria</taxon>
        <taxon>Pseudomonadati</taxon>
        <taxon>Pseudomonadota</taxon>
        <taxon>Alphaproteobacteria</taxon>
        <taxon>Caulobacterales</taxon>
        <taxon>Caulobacteraceae</taxon>
        <taxon>Brevundimonas</taxon>
    </lineage>
</organism>
<name>A0ABW0FSG7_9CAUL</name>
<sequence>MTSTARNREQNARSAKTLIAVGGLLAVLVPAAASAQDVNWTVGVASEYMGKGAGKSNGEIAPFGQVEVGFGQTYASVFASTAEISSGADAETIVQIGWRPTVGAVKLDLAILNRDLPGTRAGVDGNYFEYQADATHAFGPVTARFRVNYTPDGFAATREAWWIELQGSMALDNKTKASIALADRSADGGAEYVAWNAGVKRKLTDDVSLDLRWYDTDGHALGEPYEGRLVGALSFAF</sequence>
<reference evidence="3" key="1">
    <citation type="journal article" date="2019" name="Int. J. Syst. Evol. Microbiol.">
        <title>The Global Catalogue of Microorganisms (GCM) 10K type strain sequencing project: providing services to taxonomists for standard genome sequencing and annotation.</title>
        <authorList>
            <consortium name="The Broad Institute Genomics Platform"/>
            <consortium name="The Broad Institute Genome Sequencing Center for Infectious Disease"/>
            <person name="Wu L."/>
            <person name="Ma J."/>
        </authorList>
    </citation>
    <scope>NUCLEOTIDE SEQUENCE [LARGE SCALE GENOMIC DNA]</scope>
    <source>
        <strain evidence="3">JCM 12125</strain>
    </source>
</reference>
<gene>
    <name evidence="2" type="ORF">ACFPIE_10575</name>
</gene>
<keyword evidence="3" id="KW-1185">Reference proteome</keyword>
<accession>A0ABW0FSG7</accession>